<evidence type="ECO:0000313" key="1">
    <source>
        <dbReference type="EMBL" id="EPE03356.1"/>
    </source>
</evidence>
<protein>
    <submittedName>
        <fullName evidence="1">15-hydroxyprostaglandin dehydrogenase</fullName>
    </submittedName>
</protein>
<dbReference type="InterPro" id="IPR036291">
    <property type="entry name" value="NAD(P)-bd_dom_sf"/>
</dbReference>
<dbReference type="STRING" id="1262450.S3BVB8"/>
<dbReference type="HOGENOM" id="CLU_2292490_0_0_1"/>
<dbReference type="EMBL" id="KE148168">
    <property type="protein sequence ID" value="EPE03356.1"/>
    <property type="molecule type" value="Genomic_DNA"/>
</dbReference>
<dbReference type="Gene3D" id="3.40.50.720">
    <property type="entry name" value="NAD(P)-binding Rossmann-like Domain"/>
    <property type="match status" value="1"/>
</dbReference>
<accession>S3BVB8</accession>
<proteinExistence type="predicted"/>
<keyword evidence="2" id="KW-1185">Reference proteome</keyword>
<name>S3BVB8_OPHP1</name>
<evidence type="ECO:0000313" key="2">
    <source>
        <dbReference type="Proteomes" id="UP000016923"/>
    </source>
</evidence>
<dbReference type="SUPFAM" id="SSF51735">
    <property type="entry name" value="NAD(P)-binding Rossmann-fold domains"/>
    <property type="match status" value="1"/>
</dbReference>
<dbReference type="OrthoDB" id="37659at2759"/>
<dbReference type="VEuPathDB" id="FungiDB:F503_07659"/>
<dbReference type="AlphaFoldDB" id="S3BVB8"/>
<reference evidence="1 2" key="1">
    <citation type="journal article" date="2013" name="BMC Genomics">
        <title>The genome and transcriptome of the pine saprophyte Ophiostoma piceae, and a comparison with the bark beetle-associated pine pathogen Grosmannia clavigera.</title>
        <authorList>
            <person name="Haridas S."/>
            <person name="Wang Y."/>
            <person name="Lim L."/>
            <person name="Massoumi Alamouti S."/>
            <person name="Jackman S."/>
            <person name="Docking R."/>
            <person name="Robertson G."/>
            <person name="Birol I."/>
            <person name="Bohlmann J."/>
            <person name="Breuil C."/>
        </authorList>
    </citation>
    <scope>NUCLEOTIDE SEQUENCE [LARGE SCALE GENOMIC DNA]</scope>
    <source>
        <strain evidence="1 2">UAMH 11346</strain>
    </source>
</reference>
<sequence>MRCLAPVLLLDGIRVNVTLPGAVRTPFMDKESWSAFPAEMFTTVENIVAAVAQLMDDPKASGIALEVSQGNFYPREQHAWIDEGQKQICTAAGKFDPKTTL</sequence>
<organism evidence="1 2">
    <name type="scientific">Ophiostoma piceae (strain UAMH 11346)</name>
    <name type="common">Sap stain fungus</name>
    <dbReference type="NCBI Taxonomy" id="1262450"/>
    <lineage>
        <taxon>Eukaryota</taxon>
        <taxon>Fungi</taxon>
        <taxon>Dikarya</taxon>
        <taxon>Ascomycota</taxon>
        <taxon>Pezizomycotina</taxon>
        <taxon>Sordariomycetes</taxon>
        <taxon>Sordariomycetidae</taxon>
        <taxon>Ophiostomatales</taxon>
        <taxon>Ophiostomataceae</taxon>
        <taxon>Ophiostoma</taxon>
    </lineage>
</organism>
<gene>
    <name evidence="1" type="ORF">F503_07659</name>
</gene>
<dbReference type="Proteomes" id="UP000016923">
    <property type="component" value="Unassembled WGS sequence"/>
</dbReference>